<dbReference type="Proteomes" id="UP000595140">
    <property type="component" value="Unassembled WGS sequence"/>
</dbReference>
<name>A0A484MX03_9ASTE</name>
<keyword evidence="1" id="KW-0812">Transmembrane</keyword>
<feature type="transmembrane region" description="Helical" evidence="1">
    <location>
        <begin position="137"/>
        <end position="159"/>
    </location>
</feature>
<sequence length="190" mass="21405">MDLETARICTQELLKKLNFLLGLIGLIILGYAFWKYRTFMDNGSVSPDVHPSLWFLYTSAGIAVALFCLAYLGHAGAETANTNCLSFYMVLLFILFLLEFRLETYTLLHPDWKEGFPEDPTGAIDEISDFIANNDGLYQLAVLLVIVIQSECAAMALILKTIVERNNNNESDPIPVGGLHLQPYYRVTFR</sequence>
<evidence type="ECO:0000256" key="1">
    <source>
        <dbReference type="SAM" id="Phobius"/>
    </source>
</evidence>
<evidence type="ECO:0008006" key="4">
    <source>
        <dbReference type="Google" id="ProtNLM"/>
    </source>
</evidence>
<organism evidence="2 3">
    <name type="scientific">Cuscuta campestris</name>
    <dbReference type="NCBI Taxonomy" id="132261"/>
    <lineage>
        <taxon>Eukaryota</taxon>
        <taxon>Viridiplantae</taxon>
        <taxon>Streptophyta</taxon>
        <taxon>Embryophyta</taxon>
        <taxon>Tracheophyta</taxon>
        <taxon>Spermatophyta</taxon>
        <taxon>Magnoliopsida</taxon>
        <taxon>eudicotyledons</taxon>
        <taxon>Gunneridae</taxon>
        <taxon>Pentapetalae</taxon>
        <taxon>asterids</taxon>
        <taxon>lamiids</taxon>
        <taxon>Solanales</taxon>
        <taxon>Convolvulaceae</taxon>
        <taxon>Cuscuteae</taxon>
        <taxon>Cuscuta</taxon>
        <taxon>Cuscuta subgen. Grammica</taxon>
        <taxon>Cuscuta sect. Cleistogrammica</taxon>
    </lineage>
</organism>
<keyword evidence="1" id="KW-0472">Membrane</keyword>
<feature type="transmembrane region" description="Helical" evidence="1">
    <location>
        <begin position="85"/>
        <end position="102"/>
    </location>
</feature>
<feature type="transmembrane region" description="Helical" evidence="1">
    <location>
        <begin position="17"/>
        <end position="34"/>
    </location>
</feature>
<dbReference type="OrthoDB" id="1712901at2759"/>
<protein>
    <recommendedName>
        <fullName evidence="4">Tetraspanin-19</fullName>
    </recommendedName>
</protein>
<dbReference type="AlphaFoldDB" id="A0A484MX03"/>
<dbReference type="EMBL" id="OOIL02004704">
    <property type="protein sequence ID" value="VFQ92967.1"/>
    <property type="molecule type" value="Genomic_DNA"/>
</dbReference>
<keyword evidence="3" id="KW-1185">Reference proteome</keyword>
<evidence type="ECO:0000313" key="3">
    <source>
        <dbReference type="Proteomes" id="UP000595140"/>
    </source>
</evidence>
<evidence type="ECO:0000313" key="2">
    <source>
        <dbReference type="EMBL" id="VFQ92967.1"/>
    </source>
</evidence>
<reference evidence="2 3" key="1">
    <citation type="submission" date="2018-04" db="EMBL/GenBank/DDBJ databases">
        <authorList>
            <person name="Vogel A."/>
        </authorList>
    </citation>
    <scope>NUCLEOTIDE SEQUENCE [LARGE SCALE GENOMIC DNA]</scope>
</reference>
<keyword evidence="1" id="KW-1133">Transmembrane helix</keyword>
<accession>A0A484MX03</accession>
<feature type="transmembrane region" description="Helical" evidence="1">
    <location>
        <begin position="54"/>
        <end position="73"/>
    </location>
</feature>
<proteinExistence type="predicted"/>
<gene>
    <name evidence="2" type="ORF">CCAM_LOCUS34743</name>
</gene>